<evidence type="ECO:0000313" key="2">
    <source>
        <dbReference type="Proteomes" id="UP000299102"/>
    </source>
</evidence>
<organism evidence="1 2">
    <name type="scientific">Eumeta variegata</name>
    <name type="common">Bagworm moth</name>
    <name type="synonym">Eumeta japonica</name>
    <dbReference type="NCBI Taxonomy" id="151549"/>
    <lineage>
        <taxon>Eukaryota</taxon>
        <taxon>Metazoa</taxon>
        <taxon>Ecdysozoa</taxon>
        <taxon>Arthropoda</taxon>
        <taxon>Hexapoda</taxon>
        <taxon>Insecta</taxon>
        <taxon>Pterygota</taxon>
        <taxon>Neoptera</taxon>
        <taxon>Endopterygota</taxon>
        <taxon>Lepidoptera</taxon>
        <taxon>Glossata</taxon>
        <taxon>Ditrysia</taxon>
        <taxon>Tineoidea</taxon>
        <taxon>Psychidae</taxon>
        <taxon>Oiketicinae</taxon>
        <taxon>Eumeta</taxon>
    </lineage>
</organism>
<name>A0A4C1V3S6_EUMVA</name>
<protein>
    <submittedName>
        <fullName evidence="1">Uncharacterized protein</fullName>
    </submittedName>
</protein>
<accession>A0A4C1V3S6</accession>
<dbReference type="Proteomes" id="UP000299102">
    <property type="component" value="Unassembled WGS sequence"/>
</dbReference>
<keyword evidence="2" id="KW-1185">Reference proteome</keyword>
<sequence>MGGITRARAARLARCNIHVRLAAPCRVSSPRLRRLIAQTESRQTLLQSATKRDTADNVLAAPRPARPASCILSRLILFELTTPENYPLPGIKKYYCHITS</sequence>
<dbReference type="AlphaFoldDB" id="A0A4C1V3S6"/>
<evidence type="ECO:0000313" key="1">
    <source>
        <dbReference type="EMBL" id="GBP33458.1"/>
    </source>
</evidence>
<comment type="caution">
    <text evidence="1">The sequence shown here is derived from an EMBL/GenBank/DDBJ whole genome shotgun (WGS) entry which is preliminary data.</text>
</comment>
<gene>
    <name evidence="1" type="ORF">EVAR_23861_1</name>
</gene>
<dbReference type="EMBL" id="BGZK01000274">
    <property type="protein sequence ID" value="GBP33458.1"/>
    <property type="molecule type" value="Genomic_DNA"/>
</dbReference>
<proteinExistence type="predicted"/>
<reference evidence="1 2" key="1">
    <citation type="journal article" date="2019" name="Commun. Biol.">
        <title>The bagworm genome reveals a unique fibroin gene that provides high tensile strength.</title>
        <authorList>
            <person name="Kono N."/>
            <person name="Nakamura H."/>
            <person name="Ohtoshi R."/>
            <person name="Tomita M."/>
            <person name="Numata K."/>
            <person name="Arakawa K."/>
        </authorList>
    </citation>
    <scope>NUCLEOTIDE SEQUENCE [LARGE SCALE GENOMIC DNA]</scope>
</reference>